<dbReference type="AlphaFoldDB" id="A0A212JQH8"/>
<protein>
    <submittedName>
        <fullName evidence="2">Uncharacterized protein</fullName>
    </submittedName>
</protein>
<keyword evidence="1" id="KW-0472">Membrane</keyword>
<sequence>MGKAGGTKANAVRLLHTRIGAVFVSLARIKSQGLDQFSFIYFLSGNPSRKVVIFSTIFTVGFAIPCSILRR</sequence>
<feature type="transmembrane region" description="Helical" evidence="1">
    <location>
        <begin position="51"/>
        <end position="69"/>
    </location>
</feature>
<gene>
    <name evidence="2" type="ORF">KL86CLO1_11532</name>
</gene>
<proteinExistence type="predicted"/>
<evidence type="ECO:0000313" key="2">
    <source>
        <dbReference type="EMBL" id="SBW01706.1"/>
    </source>
</evidence>
<accession>A0A212JQH8</accession>
<name>A0A212JQH8_9FIRM</name>
<evidence type="ECO:0000256" key="1">
    <source>
        <dbReference type="SAM" id="Phobius"/>
    </source>
</evidence>
<organism evidence="2">
    <name type="scientific">uncultured Eubacteriales bacterium</name>
    <dbReference type="NCBI Taxonomy" id="172733"/>
    <lineage>
        <taxon>Bacteria</taxon>
        <taxon>Bacillati</taxon>
        <taxon>Bacillota</taxon>
        <taxon>Clostridia</taxon>
        <taxon>Eubacteriales</taxon>
        <taxon>environmental samples</taxon>
    </lineage>
</organism>
<reference evidence="2" key="1">
    <citation type="submission" date="2016-04" db="EMBL/GenBank/DDBJ databases">
        <authorList>
            <person name="Evans L.H."/>
            <person name="Alamgir A."/>
            <person name="Owens N."/>
            <person name="Weber N.D."/>
            <person name="Virtaneva K."/>
            <person name="Barbian K."/>
            <person name="Babar A."/>
            <person name="Rosenke K."/>
        </authorList>
    </citation>
    <scope>NUCLEOTIDE SEQUENCE</scope>
    <source>
        <strain evidence="2">86</strain>
    </source>
</reference>
<dbReference type="EMBL" id="FLUN01000001">
    <property type="protein sequence ID" value="SBW01706.1"/>
    <property type="molecule type" value="Genomic_DNA"/>
</dbReference>
<keyword evidence="1" id="KW-1133">Transmembrane helix</keyword>
<keyword evidence="1" id="KW-0812">Transmembrane</keyword>